<evidence type="ECO:0000313" key="2">
    <source>
        <dbReference type="Proteomes" id="UP000737018"/>
    </source>
</evidence>
<proteinExistence type="predicted"/>
<dbReference type="EMBL" id="JRKL02001722">
    <property type="protein sequence ID" value="KAF3962410.1"/>
    <property type="molecule type" value="Genomic_DNA"/>
</dbReference>
<keyword evidence="2" id="KW-1185">Reference proteome</keyword>
<accession>A0A8J4VMC3</accession>
<gene>
    <name evidence="1" type="ORF">CMV_013077</name>
</gene>
<dbReference type="PANTHER" id="PTHR34950">
    <property type="entry name" value="OS04G0457400 PROTEIN"/>
    <property type="match status" value="1"/>
</dbReference>
<evidence type="ECO:0000313" key="1">
    <source>
        <dbReference type="EMBL" id="KAF3962410.1"/>
    </source>
</evidence>
<dbReference type="OrthoDB" id="1600153at2759"/>
<dbReference type="PANTHER" id="PTHR34950:SF8">
    <property type="entry name" value="TPX2 C-TERMINAL DOMAIN-CONTAINING PROTEIN"/>
    <property type="match status" value="1"/>
</dbReference>
<dbReference type="AlphaFoldDB" id="A0A8J4VMC3"/>
<organism evidence="1 2">
    <name type="scientific">Castanea mollissima</name>
    <name type="common">Chinese chestnut</name>
    <dbReference type="NCBI Taxonomy" id="60419"/>
    <lineage>
        <taxon>Eukaryota</taxon>
        <taxon>Viridiplantae</taxon>
        <taxon>Streptophyta</taxon>
        <taxon>Embryophyta</taxon>
        <taxon>Tracheophyta</taxon>
        <taxon>Spermatophyta</taxon>
        <taxon>Magnoliopsida</taxon>
        <taxon>eudicotyledons</taxon>
        <taxon>Gunneridae</taxon>
        <taxon>Pentapetalae</taxon>
        <taxon>rosids</taxon>
        <taxon>fabids</taxon>
        <taxon>Fagales</taxon>
        <taxon>Fagaceae</taxon>
        <taxon>Castanea</taxon>
    </lineage>
</organism>
<comment type="caution">
    <text evidence="1">The sequence shown here is derived from an EMBL/GenBank/DDBJ whole genome shotgun (WGS) entry which is preliminary data.</text>
</comment>
<protein>
    <submittedName>
        <fullName evidence="1">Uncharacterized protein</fullName>
    </submittedName>
</protein>
<dbReference type="Proteomes" id="UP000737018">
    <property type="component" value="Unassembled WGS sequence"/>
</dbReference>
<name>A0A8J4VMC3_9ROSI</name>
<sequence length="116" mass="13744">MASGYGLAEIYVMKKLQKEKMKTREEEERANRDEIEFEEKKSSGCFFFAFKKIHPNNPPRIIDVPEKEVETWDYNKDSFKLENVWNRDTCQPIQLVAAASRAPRQVFPFFHCFKSC</sequence>
<reference evidence="1" key="1">
    <citation type="submission" date="2020-03" db="EMBL/GenBank/DDBJ databases">
        <title>Castanea mollissima Vanexum genome sequencing.</title>
        <authorList>
            <person name="Staton M."/>
        </authorList>
    </citation>
    <scope>NUCLEOTIDE SEQUENCE</scope>
    <source>
        <tissue evidence="1">Leaf</tissue>
    </source>
</reference>